<organism evidence="1 2">
    <name type="scientific">Salipaludibacillus aurantiacus</name>
    <dbReference type="NCBI Taxonomy" id="1601833"/>
    <lineage>
        <taxon>Bacteria</taxon>
        <taxon>Bacillati</taxon>
        <taxon>Bacillota</taxon>
        <taxon>Bacilli</taxon>
        <taxon>Bacillales</taxon>
        <taxon>Bacillaceae</taxon>
    </lineage>
</organism>
<keyword evidence="2" id="KW-1185">Reference proteome</keyword>
<sequence>MRTEKHFRQKAGTFEGVLKHLIDTKIDDFIHSKTNQAKARNGIHEL</sequence>
<dbReference type="AlphaFoldDB" id="A0A1H9UM23"/>
<dbReference type="Proteomes" id="UP000198571">
    <property type="component" value="Unassembled WGS sequence"/>
</dbReference>
<protein>
    <submittedName>
        <fullName evidence="1">Uncharacterized protein</fullName>
    </submittedName>
</protein>
<evidence type="ECO:0000313" key="1">
    <source>
        <dbReference type="EMBL" id="SES10351.1"/>
    </source>
</evidence>
<name>A0A1H9UM23_9BACI</name>
<reference evidence="2" key="1">
    <citation type="submission" date="2016-10" db="EMBL/GenBank/DDBJ databases">
        <authorList>
            <person name="Varghese N."/>
            <person name="Submissions S."/>
        </authorList>
    </citation>
    <scope>NUCLEOTIDE SEQUENCE [LARGE SCALE GENOMIC DNA]</scope>
    <source>
        <strain evidence="2">S9</strain>
    </source>
</reference>
<proteinExistence type="predicted"/>
<accession>A0A1H9UM23</accession>
<gene>
    <name evidence="1" type="ORF">SAMN05518684_10832</name>
</gene>
<dbReference type="STRING" id="1601833.SAMN05518684_10832"/>
<dbReference type="EMBL" id="FOGT01000008">
    <property type="protein sequence ID" value="SES10351.1"/>
    <property type="molecule type" value="Genomic_DNA"/>
</dbReference>
<evidence type="ECO:0000313" key="2">
    <source>
        <dbReference type="Proteomes" id="UP000198571"/>
    </source>
</evidence>